<reference evidence="1 2" key="1">
    <citation type="submission" date="2018-08" db="EMBL/GenBank/DDBJ databases">
        <title>The metabolism and importance of syntrophic acetate oxidation coupled to methane or sulfide production in haloalkaline environments.</title>
        <authorList>
            <person name="Timmers P.H.A."/>
            <person name="Vavourakis C.D."/>
            <person name="Sorokin D.Y."/>
            <person name="Sinninghe Damste J.S."/>
            <person name="Muyzer G."/>
            <person name="Stams A.J.M."/>
            <person name="Plugge C.M."/>
        </authorList>
    </citation>
    <scope>NUCLEOTIDE SEQUENCE [LARGE SCALE GENOMIC DNA]</scope>
    <source>
        <strain evidence="1">MSAO_Arc3</strain>
    </source>
</reference>
<dbReference type="InterPro" id="IPR036388">
    <property type="entry name" value="WH-like_DNA-bd_sf"/>
</dbReference>
<evidence type="ECO:0008006" key="3">
    <source>
        <dbReference type="Google" id="ProtNLM"/>
    </source>
</evidence>
<name>A0A3R7WEV0_9EURY</name>
<gene>
    <name evidence="1" type="ORF">D5R95_03930</name>
</gene>
<evidence type="ECO:0000313" key="2">
    <source>
        <dbReference type="Proteomes" id="UP000284763"/>
    </source>
</evidence>
<dbReference type="Gene3D" id="1.10.10.10">
    <property type="entry name" value="Winged helix-like DNA-binding domain superfamily/Winged helix DNA-binding domain"/>
    <property type="match status" value="1"/>
</dbReference>
<evidence type="ECO:0000313" key="1">
    <source>
        <dbReference type="EMBL" id="RQD86405.1"/>
    </source>
</evidence>
<proteinExistence type="predicted"/>
<dbReference type="EMBL" id="QZAB01000260">
    <property type="protein sequence ID" value="RQD86405.1"/>
    <property type="molecule type" value="Genomic_DNA"/>
</dbReference>
<dbReference type="InterPro" id="IPR036390">
    <property type="entry name" value="WH_DNA-bd_sf"/>
</dbReference>
<comment type="caution">
    <text evidence="1">The sequence shown here is derived from an EMBL/GenBank/DDBJ whole genome shotgun (WGS) entry which is preliminary data.</text>
</comment>
<dbReference type="AlphaFoldDB" id="A0A3R7WEV0"/>
<dbReference type="Proteomes" id="UP000284763">
    <property type="component" value="Unassembled WGS sequence"/>
</dbReference>
<sequence length="149" mass="16890">MALEDIFGSTTVIKIFDFLAENIGSNYNQSEIARCAGVSRGMVNHKLPEMILNGLIEVKEEAGHMKTYQLQQNELVKMLINASMINSFMYADIEDEDKEFIDADLNVGSLSKEEEIRCYCGTSEQILEEPRYINEYKLNRHQIGTAISA</sequence>
<protein>
    <recommendedName>
        <fullName evidence="3">Winged helix-turn-helix transcriptional regulator</fullName>
    </recommendedName>
</protein>
<accession>A0A3R7WEV0</accession>
<dbReference type="SUPFAM" id="SSF46785">
    <property type="entry name" value="Winged helix' DNA-binding domain"/>
    <property type="match status" value="1"/>
</dbReference>
<organism evidence="1 2">
    <name type="scientific">Methanosalsum natronophilum</name>
    <dbReference type="NCBI Taxonomy" id="768733"/>
    <lineage>
        <taxon>Archaea</taxon>
        <taxon>Methanobacteriati</taxon>
        <taxon>Methanobacteriota</taxon>
        <taxon>Stenosarchaea group</taxon>
        <taxon>Methanomicrobia</taxon>
        <taxon>Methanosarcinales</taxon>
        <taxon>Methanosarcinaceae</taxon>
        <taxon>Methanosalsum</taxon>
    </lineage>
</organism>